<dbReference type="RefSeq" id="WP_139204009.1">
    <property type="nucleotide sequence ID" value="NZ_FOJN01000016.1"/>
</dbReference>
<organism evidence="2 3">
    <name type="scientific">Rhodococcoides kroppenstedtii</name>
    <dbReference type="NCBI Taxonomy" id="293050"/>
    <lineage>
        <taxon>Bacteria</taxon>
        <taxon>Bacillati</taxon>
        <taxon>Actinomycetota</taxon>
        <taxon>Actinomycetes</taxon>
        <taxon>Mycobacteriales</taxon>
        <taxon>Nocardiaceae</taxon>
        <taxon>Rhodococcoides</taxon>
    </lineage>
</organism>
<accession>A0A1I0U9W5</accession>
<dbReference type="GO" id="GO:0015074">
    <property type="term" value="P:DNA integration"/>
    <property type="evidence" value="ECO:0007669"/>
    <property type="project" value="InterPro"/>
</dbReference>
<name>A0A1I0U9W5_9NOCA</name>
<dbReference type="SUPFAM" id="SSF53098">
    <property type="entry name" value="Ribonuclease H-like"/>
    <property type="match status" value="1"/>
</dbReference>
<dbReference type="InterPro" id="IPR050900">
    <property type="entry name" value="Transposase_IS3/IS150/IS904"/>
</dbReference>
<dbReference type="Gene3D" id="3.30.420.10">
    <property type="entry name" value="Ribonuclease H-like superfamily/Ribonuclease H"/>
    <property type="match status" value="1"/>
</dbReference>
<dbReference type="GO" id="GO:0003676">
    <property type="term" value="F:nucleic acid binding"/>
    <property type="evidence" value="ECO:0007669"/>
    <property type="project" value="InterPro"/>
</dbReference>
<evidence type="ECO:0000313" key="3">
    <source>
        <dbReference type="Proteomes" id="UP000182054"/>
    </source>
</evidence>
<feature type="domain" description="Integrase catalytic" evidence="1">
    <location>
        <begin position="19"/>
        <end position="81"/>
    </location>
</feature>
<dbReference type="Pfam" id="PF13683">
    <property type="entry name" value="rve_3"/>
    <property type="match status" value="1"/>
</dbReference>
<dbReference type="InterPro" id="IPR036397">
    <property type="entry name" value="RNaseH_sf"/>
</dbReference>
<protein>
    <submittedName>
        <fullName evidence="2">Integrase core domain-containing protein</fullName>
    </submittedName>
</protein>
<feature type="non-terminal residue" evidence="2">
    <location>
        <position position="1"/>
    </location>
</feature>
<dbReference type="GeneID" id="85487269"/>
<dbReference type="Proteomes" id="UP000182054">
    <property type="component" value="Unassembled WGS sequence"/>
</dbReference>
<dbReference type="EMBL" id="FOJN01000016">
    <property type="protein sequence ID" value="SFA60710.1"/>
    <property type="molecule type" value="Genomic_DNA"/>
</dbReference>
<dbReference type="InterPro" id="IPR012337">
    <property type="entry name" value="RNaseH-like_sf"/>
</dbReference>
<reference evidence="2 3" key="1">
    <citation type="submission" date="2016-10" db="EMBL/GenBank/DDBJ databases">
        <authorList>
            <person name="de Groot N.N."/>
        </authorList>
    </citation>
    <scope>NUCLEOTIDE SEQUENCE [LARGE SCALE GENOMIC DNA]</scope>
    <source>
        <strain evidence="2 3">DSM 44908</strain>
    </source>
</reference>
<dbReference type="OrthoDB" id="3254719at2"/>
<dbReference type="PANTHER" id="PTHR46889:SF4">
    <property type="entry name" value="TRANSPOSASE INSO FOR INSERTION SEQUENCE ELEMENT IS911B-RELATED"/>
    <property type="match status" value="1"/>
</dbReference>
<dbReference type="PANTHER" id="PTHR46889">
    <property type="entry name" value="TRANSPOSASE INSF FOR INSERTION SEQUENCE IS3B-RELATED"/>
    <property type="match status" value="1"/>
</dbReference>
<dbReference type="InterPro" id="IPR001584">
    <property type="entry name" value="Integrase_cat-core"/>
</dbReference>
<evidence type="ECO:0000259" key="1">
    <source>
        <dbReference type="Pfam" id="PF13683"/>
    </source>
</evidence>
<dbReference type="AlphaFoldDB" id="A0A1I0U9W5"/>
<evidence type="ECO:0000313" key="2">
    <source>
        <dbReference type="EMBL" id="SFA60710.1"/>
    </source>
</evidence>
<gene>
    <name evidence="2" type="ORF">SAMN05444374_1161</name>
</gene>
<sequence>QYTSWVFGQRLRTAGLLGSMGRVASSVDNTMMESFWSTMQRELLDTRSWDSRDQLASAIFEWIEAWYNPHRRHSGIGYSSPVDYEHAYHRRVTSQVA</sequence>
<proteinExistence type="predicted"/>